<accession>A0AA88MRG0</accession>
<dbReference type="EMBL" id="JAVHJS010000011">
    <property type="protein sequence ID" value="KAK2843590.1"/>
    <property type="molecule type" value="Genomic_DNA"/>
</dbReference>
<evidence type="ECO:0000256" key="5">
    <source>
        <dbReference type="SAM" id="MobiDB-lite"/>
    </source>
</evidence>
<gene>
    <name evidence="7" type="ORF">Q7C36_011805</name>
</gene>
<protein>
    <recommendedName>
        <fullName evidence="6">UBR-type domain-containing protein</fullName>
    </recommendedName>
</protein>
<evidence type="ECO:0000256" key="1">
    <source>
        <dbReference type="ARBA" id="ARBA00022723"/>
    </source>
</evidence>
<keyword evidence="8" id="KW-1185">Reference proteome</keyword>
<keyword evidence="3" id="KW-0862">Zinc</keyword>
<evidence type="ECO:0000259" key="6">
    <source>
        <dbReference type="PROSITE" id="PS51157"/>
    </source>
</evidence>
<keyword evidence="2" id="KW-0863">Zinc-finger</keyword>
<dbReference type="CDD" id="cd19677">
    <property type="entry name" value="UBR-box_UBR7"/>
    <property type="match status" value="1"/>
</dbReference>
<dbReference type="InterPro" id="IPR003126">
    <property type="entry name" value="Znf_UBR"/>
</dbReference>
<feature type="region of interest" description="Disordered" evidence="5">
    <location>
        <begin position="231"/>
        <end position="259"/>
    </location>
</feature>
<dbReference type="Proteomes" id="UP001187315">
    <property type="component" value="Unassembled WGS sequence"/>
</dbReference>
<dbReference type="GO" id="GO:0005737">
    <property type="term" value="C:cytoplasm"/>
    <property type="evidence" value="ECO:0007669"/>
    <property type="project" value="TreeGrafter"/>
</dbReference>
<feature type="domain" description="UBR-type" evidence="6">
    <location>
        <begin position="57"/>
        <end position="129"/>
    </location>
</feature>
<evidence type="ECO:0000256" key="2">
    <source>
        <dbReference type="ARBA" id="ARBA00022771"/>
    </source>
</evidence>
<evidence type="ECO:0000313" key="7">
    <source>
        <dbReference type="EMBL" id="KAK2843590.1"/>
    </source>
</evidence>
<dbReference type="PANTHER" id="PTHR13513">
    <property type="entry name" value="E3 UBIQUITIN-PROTEIN LIGASE UBR7"/>
    <property type="match status" value="1"/>
</dbReference>
<dbReference type="GO" id="GO:0008270">
    <property type="term" value="F:zinc ion binding"/>
    <property type="evidence" value="ECO:0007669"/>
    <property type="project" value="UniProtKB-KW"/>
</dbReference>
<comment type="caution">
    <text evidence="7">The sequence shown here is derived from an EMBL/GenBank/DDBJ whole genome shotgun (WGS) entry which is preliminary data.</text>
</comment>
<sequence length="432" mass="49044">MRLFVYINKENAKDTPSKDNRRNMDVNKRQEDVGSMDLLEDDELSEALAVLAGSDPDKCSYPRGYVKRQAVFACSTCTGEGMEPAGVCLACANTCHDGHHIYELYTKRNFCCDCGNSKFGSFKCKLIPEKEGQNTKNVYNHNFFGRYCSCDRPYPDEDDEVGEAMIQCILCEDWYHSKHLGCAVVDSEELLEMVCESCMNRAPFLWTYAAYFACPPVTNLSICREDEDDPVAGNKEEKDAVLPSCSNGHDEPSTSKGCQKEATLTSNGIKAVNLKRTREEMERCPSVCQSETAPCKLKELKAKSLVRPMVGAVFWPYDWRIKLCTCTNCKRSYVEAGVQFLMDESDTVLAYENQGEALLEEDLLRSCLRSLDHVQQLEVIYQYNDMKAELRVFLQQFADQGKDLTPEAIHMFFEELQSKKKRRTSAGQYYCS</sequence>
<dbReference type="SMART" id="SM00396">
    <property type="entry name" value="ZnF_UBR1"/>
    <property type="match status" value="1"/>
</dbReference>
<dbReference type="InterPro" id="IPR013083">
    <property type="entry name" value="Znf_RING/FYVE/PHD"/>
</dbReference>
<dbReference type="Gene3D" id="3.30.40.10">
    <property type="entry name" value="Zinc/RING finger domain, C3HC4 (zinc finger)"/>
    <property type="match status" value="1"/>
</dbReference>
<dbReference type="PANTHER" id="PTHR13513:SF10">
    <property type="entry name" value="E3 UBIQUITIN-PROTEIN LIGASE UBR7"/>
    <property type="match status" value="1"/>
</dbReference>
<name>A0AA88MRG0_TACVA</name>
<dbReference type="Pfam" id="PF02207">
    <property type="entry name" value="zf-UBR"/>
    <property type="match status" value="1"/>
</dbReference>
<dbReference type="PROSITE" id="PS51157">
    <property type="entry name" value="ZF_UBR"/>
    <property type="match status" value="1"/>
</dbReference>
<reference evidence="7" key="1">
    <citation type="submission" date="2023-08" db="EMBL/GenBank/DDBJ databases">
        <title>Pelteobagrus vachellii genome.</title>
        <authorList>
            <person name="Liu H."/>
        </authorList>
    </citation>
    <scope>NUCLEOTIDE SEQUENCE</scope>
    <source>
        <strain evidence="7">PRFRI_2022a</strain>
        <tissue evidence="7">Muscle</tissue>
    </source>
</reference>
<evidence type="ECO:0000313" key="8">
    <source>
        <dbReference type="Proteomes" id="UP001187315"/>
    </source>
</evidence>
<keyword evidence="1" id="KW-0479">Metal-binding</keyword>
<feature type="zinc finger region" description="UBR-type" evidence="4">
    <location>
        <begin position="57"/>
        <end position="129"/>
    </location>
</feature>
<dbReference type="AlphaFoldDB" id="A0AA88MRG0"/>
<dbReference type="GO" id="GO:0061630">
    <property type="term" value="F:ubiquitin protein ligase activity"/>
    <property type="evidence" value="ECO:0007669"/>
    <property type="project" value="InterPro"/>
</dbReference>
<dbReference type="InterPro" id="IPR040204">
    <property type="entry name" value="UBR7"/>
</dbReference>
<dbReference type="InterPro" id="IPR047506">
    <property type="entry name" value="UBR7-like_UBR-box"/>
</dbReference>
<organism evidence="7 8">
    <name type="scientific">Tachysurus vachellii</name>
    <name type="common">Darkbarbel catfish</name>
    <name type="synonym">Pelteobagrus vachellii</name>
    <dbReference type="NCBI Taxonomy" id="175792"/>
    <lineage>
        <taxon>Eukaryota</taxon>
        <taxon>Metazoa</taxon>
        <taxon>Chordata</taxon>
        <taxon>Craniata</taxon>
        <taxon>Vertebrata</taxon>
        <taxon>Euteleostomi</taxon>
        <taxon>Actinopterygii</taxon>
        <taxon>Neopterygii</taxon>
        <taxon>Teleostei</taxon>
        <taxon>Ostariophysi</taxon>
        <taxon>Siluriformes</taxon>
        <taxon>Bagridae</taxon>
        <taxon>Tachysurus</taxon>
    </lineage>
</organism>
<dbReference type="SUPFAM" id="SSF57903">
    <property type="entry name" value="FYVE/PHD zinc finger"/>
    <property type="match status" value="1"/>
</dbReference>
<dbReference type="InterPro" id="IPR011011">
    <property type="entry name" value="Znf_FYVE_PHD"/>
</dbReference>
<proteinExistence type="predicted"/>
<dbReference type="CDD" id="cd15542">
    <property type="entry name" value="PHD_UBR7"/>
    <property type="match status" value="1"/>
</dbReference>
<evidence type="ECO:0000256" key="4">
    <source>
        <dbReference type="PROSITE-ProRule" id="PRU00508"/>
    </source>
</evidence>
<evidence type="ECO:0000256" key="3">
    <source>
        <dbReference type="ARBA" id="ARBA00022833"/>
    </source>
</evidence>